<accession>A0AB33J4T6</accession>
<proteinExistence type="predicted"/>
<keyword evidence="1" id="KW-0732">Signal</keyword>
<dbReference type="Gene3D" id="2.40.128.370">
    <property type="match status" value="1"/>
</dbReference>
<evidence type="ECO:0000256" key="1">
    <source>
        <dbReference type="SAM" id="SignalP"/>
    </source>
</evidence>
<name>A0AB33J4T6_9BACT</name>
<sequence>MRQFKFWRNLLVVFAALLSFASCSSDDGDFDTGNLGGTWRQVVDAGVMDAGTTEYTFFPESPTTGRIELRVKGWPDIKENKALNYVVGHTGHIVIFTGKTHDGASKLYGEYDIHELSSSQMVWYRTDSNEEVARFKKVK</sequence>
<evidence type="ECO:0000313" key="2">
    <source>
        <dbReference type="EMBL" id="BFO76694.1"/>
    </source>
</evidence>
<reference evidence="2" key="1">
    <citation type="submission" date="2024-07" db="EMBL/GenBank/DDBJ databases">
        <title>Complete genome sequence of Prevotella sp. YM-2024 GTC17259.</title>
        <authorList>
            <person name="Hayashi M."/>
            <person name="Muto Y."/>
            <person name="Tanaka K."/>
            <person name="Niwa H."/>
        </authorList>
    </citation>
    <scope>NUCLEOTIDE SEQUENCE</scope>
    <source>
        <strain evidence="2">GTC17259</strain>
    </source>
</reference>
<feature type="signal peptide" evidence="1">
    <location>
        <begin position="1"/>
        <end position="24"/>
    </location>
</feature>
<protein>
    <recommendedName>
        <fullName evidence="3">Lipocalin-like domain-containing protein</fullName>
    </recommendedName>
</protein>
<organism evidence="2">
    <name type="scientific">Prevotella sp. GTC17259</name>
    <dbReference type="NCBI Taxonomy" id="3236795"/>
    <lineage>
        <taxon>Bacteria</taxon>
        <taxon>Pseudomonadati</taxon>
        <taxon>Bacteroidota</taxon>
        <taxon>Bacteroidia</taxon>
        <taxon>Bacteroidales</taxon>
        <taxon>Prevotellaceae</taxon>
        <taxon>Prevotella</taxon>
    </lineage>
</organism>
<dbReference type="AlphaFoldDB" id="A0AB33J4T6"/>
<gene>
    <name evidence="2" type="ORF">GTC17259_17440</name>
</gene>
<feature type="chain" id="PRO_5044281478" description="Lipocalin-like domain-containing protein" evidence="1">
    <location>
        <begin position="25"/>
        <end position="139"/>
    </location>
</feature>
<dbReference type="EMBL" id="AP035787">
    <property type="protein sequence ID" value="BFO76694.1"/>
    <property type="molecule type" value="Genomic_DNA"/>
</dbReference>
<dbReference type="PROSITE" id="PS51257">
    <property type="entry name" value="PROKAR_LIPOPROTEIN"/>
    <property type="match status" value="1"/>
</dbReference>
<evidence type="ECO:0008006" key="3">
    <source>
        <dbReference type="Google" id="ProtNLM"/>
    </source>
</evidence>